<proteinExistence type="predicted"/>
<dbReference type="GO" id="GO:0042800">
    <property type="term" value="F:histone H3K4 methyltransferase activity"/>
    <property type="evidence" value="ECO:0007669"/>
    <property type="project" value="TreeGrafter"/>
</dbReference>
<keyword evidence="3" id="KW-1185">Reference proteome</keyword>
<name>A0A137P272_CONC2</name>
<dbReference type="GO" id="GO:0003697">
    <property type="term" value="F:single-stranded DNA binding"/>
    <property type="evidence" value="ECO:0007669"/>
    <property type="project" value="TreeGrafter"/>
</dbReference>
<dbReference type="Pfam" id="PF17906">
    <property type="entry name" value="HTH_48"/>
    <property type="match status" value="1"/>
</dbReference>
<dbReference type="GO" id="GO:0044547">
    <property type="term" value="F:DNA topoisomerase binding"/>
    <property type="evidence" value="ECO:0007669"/>
    <property type="project" value="TreeGrafter"/>
</dbReference>
<dbReference type="GO" id="GO:0046975">
    <property type="term" value="F:histone H3K36 methyltransferase activity"/>
    <property type="evidence" value="ECO:0007669"/>
    <property type="project" value="TreeGrafter"/>
</dbReference>
<accession>A0A137P272</accession>
<dbReference type="GO" id="GO:0031297">
    <property type="term" value="P:replication fork processing"/>
    <property type="evidence" value="ECO:0007669"/>
    <property type="project" value="TreeGrafter"/>
</dbReference>
<protein>
    <recommendedName>
        <fullName evidence="1">Mos1 transposase HTH domain-containing protein</fullName>
    </recommendedName>
</protein>
<dbReference type="EMBL" id="KQ964546">
    <property type="protein sequence ID" value="KXN69145.1"/>
    <property type="molecule type" value="Genomic_DNA"/>
</dbReference>
<evidence type="ECO:0000259" key="1">
    <source>
        <dbReference type="Pfam" id="PF17906"/>
    </source>
</evidence>
<dbReference type="PANTHER" id="PTHR46060">
    <property type="entry name" value="MARINER MOS1 TRANSPOSASE-LIKE PROTEIN"/>
    <property type="match status" value="1"/>
</dbReference>
<dbReference type="InterPro" id="IPR041426">
    <property type="entry name" value="Mos1_HTH"/>
</dbReference>
<evidence type="ECO:0000313" key="2">
    <source>
        <dbReference type="EMBL" id="KXN69145.1"/>
    </source>
</evidence>
<dbReference type="GO" id="GO:0035861">
    <property type="term" value="C:site of double-strand break"/>
    <property type="evidence" value="ECO:0007669"/>
    <property type="project" value="TreeGrafter"/>
</dbReference>
<dbReference type="Pfam" id="PF13412">
    <property type="entry name" value="HTH_24"/>
    <property type="match status" value="1"/>
</dbReference>
<dbReference type="PANTHER" id="PTHR46060:SF2">
    <property type="entry name" value="HISTONE-LYSINE N-METHYLTRANSFERASE SETMAR"/>
    <property type="match status" value="1"/>
</dbReference>
<dbReference type="GO" id="GO:0000793">
    <property type="term" value="C:condensed chromosome"/>
    <property type="evidence" value="ECO:0007669"/>
    <property type="project" value="TreeGrafter"/>
</dbReference>
<dbReference type="AlphaFoldDB" id="A0A137P272"/>
<dbReference type="GO" id="GO:0006303">
    <property type="term" value="P:double-strand break repair via nonhomologous end joining"/>
    <property type="evidence" value="ECO:0007669"/>
    <property type="project" value="TreeGrafter"/>
</dbReference>
<organism evidence="2 3">
    <name type="scientific">Conidiobolus coronatus (strain ATCC 28846 / CBS 209.66 / NRRL 28638)</name>
    <name type="common">Delacroixia coronata</name>
    <dbReference type="NCBI Taxonomy" id="796925"/>
    <lineage>
        <taxon>Eukaryota</taxon>
        <taxon>Fungi</taxon>
        <taxon>Fungi incertae sedis</taxon>
        <taxon>Zoopagomycota</taxon>
        <taxon>Entomophthoromycotina</taxon>
        <taxon>Entomophthoromycetes</taxon>
        <taxon>Entomophthorales</taxon>
        <taxon>Ancylistaceae</taxon>
        <taxon>Conidiobolus</taxon>
    </lineage>
</organism>
<dbReference type="Proteomes" id="UP000070444">
    <property type="component" value="Unassembled WGS sequence"/>
</dbReference>
<dbReference type="OrthoDB" id="616263at2759"/>
<dbReference type="GO" id="GO:0044774">
    <property type="term" value="P:mitotic DNA integrity checkpoint signaling"/>
    <property type="evidence" value="ECO:0007669"/>
    <property type="project" value="TreeGrafter"/>
</dbReference>
<dbReference type="GO" id="GO:0005634">
    <property type="term" value="C:nucleus"/>
    <property type="evidence" value="ECO:0007669"/>
    <property type="project" value="TreeGrafter"/>
</dbReference>
<evidence type="ECO:0000313" key="3">
    <source>
        <dbReference type="Proteomes" id="UP000070444"/>
    </source>
</evidence>
<reference evidence="2 3" key="1">
    <citation type="journal article" date="2015" name="Genome Biol. Evol.">
        <title>Phylogenomic analyses indicate that early fungi evolved digesting cell walls of algal ancestors of land plants.</title>
        <authorList>
            <person name="Chang Y."/>
            <person name="Wang S."/>
            <person name="Sekimoto S."/>
            <person name="Aerts A.L."/>
            <person name="Choi C."/>
            <person name="Clum A."/>
            <person name="LaButti K.M."/>
            <person name="Lindquist E.A."/>
            <person name="Yee Ngan C."/>
            <person name="Ohm R.A."/>
            <person name="Salamov A.A."/>
            <person name="Grigoriev I.V."/>
            <person name="Spatafora J.W."/>
            <person name="Berbee M.L."/>
        </authorList>
    </citation>
    <scope>NUCLEOTIDE SEQUENCE [LARGE SCALE GENOMIC DNA]</scope>
    <source>
        <strain evidence="2 3">NRRL 28638</strain>
    </source>
</reference>
<dbReference type="GO" id="GO:0003690">
    <property type="term" value="F:double-stranded DNA binding"/>
    <property type="evidence" value="ECO:0007669"/>
    <property type="project" value="TreeGrafter"/>
</dbReference>
<dbReference type="STRING" id="796925.A0A137P272"/>
<gene>
    <name evidence="2" type="ORF">CONCODRAFT_71712</name>
</gene>
<dbReference type="GO" id="GO:0000014">
    <property type="term" value="F:single-stranded DNA endodeoxyribonuclease activity"/>
    <property type="evidence" value="ECO:0007669"/>
    <property type="project" value="TreeGrafter"/>
</dbReference>
<feature type="domain" description="Mos1 transposase HTH" evidence="1">
    <location>
        <begin position="1"/>
        <end position="50"/>
    </location>
</feature>
<dbReference type="GO" id="GO:0015074">
    <property type="term" value="P:DNA integration"/>
    <property type="evidence" value="ECO:0007669"/>
    <property type="project" value="TreeGrafter"/>
</dbReference>
<dbReference type="GO" id="GO:0000729">
    <property type="term" value="P:DNA double-strand break processing"/>
    <property type="evidence" value="ECO:0007669"/>
    <property type="project" value="TreeGrafter"/>
</dbReference>
<dbReference type="InterPro" id="IPR052709">
    <property type="entry name" value="Transposase-MT_Hybrid"/>
</dbReference>
<sequence>MLFHFDQGYTPRDSYEIINLVYGPGSEEGGEVAVTLRTVVKWFKRYQAGDRSTDDKPRIGRTTRVTDDQILDALKDNENSVTLKELSQQVNLSISSLSIRLKKIRKTK</sequence>